<evidence type="ECO:0000313" key="2">
    <source>
        <dbReference type="EMBL" id="GLR64886.1"/>
    </source>
</evidence>
<protein>
    <recommendedName>
        <fullName evidence="4">Ubiquinone biosynthesis accessory factor UbiK</fullName>
    </recommendedName>
</protein>
<name>A0ABQ5ZZE5_9GAMM</name>
<evidence type="ECO:0008006" key="4">
    <source>
        <dbReference type="Google" id="ProtNLM"/>
    </source>
</evidence>
<comment type="caution">
    <text evidence="2">The sequence shown here is derived from an EMBL/GenBank/DDBJ whole genome shotgun (WGS) entry which is preliminary data.</text>
</comment>
<dbReference type="Pfam" id="PF04380">
    <property type="entry name" value="BMFP"/>
    <property type="match status" value="1"/>
</dbReference>
<evidence type="ECO:0000256" key="1">
    <source>
        <dbReference type="SAM" id="Coils"/>
    </source>
</evidence>
<evidence type="ECO:0000313" key="3">
    <source>
        <dbReference type="Proteomes" id="UP001156682"/>
    </source>
</evidence>
<proteinExistence type="predicted"/>
<dbReference type="EMBL" id="BSOR01000039">
    <property type="protein sequence ID" value="GLR64886.1"/>
    <property type="molecule type" value="Genomic_DNA"/>
</dbReference>
<organism evidence="2 3">
    <name type="scientific">Marinospirillum insulare</name>
    <dbReference type="NCBI Taxonomy" id="217169"/>
    <lineage>
        <taxon>Bacteria</taxon>
        <taxon>Pseudomonadati</taxon>
        <taxon>Pseudomonadota</taxon>
        <taxon>Gammaproteobacteria</taxon>
        <taxon>Oceanospirillales</taxon>
        <taxon>Oceanospirillaceae</taxon>
        <taxon>Marinospirillum</taxon>
    </lineage>
</organism>
<dbReference type="Proteomes" id="UP001156682">
    <property type="component" value="Unassembled WGS sequence"/>
</dbReference>
<keyword evidence="3" id="KW-1185">Reference proteome</keyword>
<feature type="coiled-coil region" evidence="1">
    <location>
        <begin position="50"/>
        <end position="77"/>
    </location>
</feature>
<keyword evidence="1" id="KW-0175">Coiled coil</keyword>
<reference evidence="3" key="1">
    <citation type="journal article" date="2019" name="Int. J. Syst. Evol. Microbiol.">
        <title>The Global Catalogue of Microorganisms (GCM) 10K type strain sequencing project: providing services to taxonomists for standard genome sequencing and annotation.</title>
        <authorList>
            <consortium name="The Broad Institute Genomics Platform"/>
            <consortium name="The Broad Institute Genome Sequencing Center for Infectious Disease"/>
            <person name="Wu L."/>
            <person name="Ma J."/>
        </authorList>
    </citation>
    <scope>NUCLEOTIDE SEQUENCE [LARGE SCALE GENOMIC DNA]</scope>
    <source>
        <strain evidence="3">NBRC 100033</strain>
    </source>
</reference>
<dbReference type="RefSeq" id="WP_027850510.1">
    <property type="nucleotide sequence ID" value="NZ_BSOR01000039.1"/>
</dbReference>
<dbReference type="InterPro" id="IPR007475">
    <property type="entry name" value="UbiK"/>
</dbReference>
<gene>
    <name evidence="2" type="ORF">GCM10007878_23240</name>
</gene>
<sequence>MLNPEYLQKISDEVSAKLGGIKQPLASSQALKSLVKEAVAKLDLVSREDYERLLQIHQRTRQRVDELNSRVADLEAKLKN</sequence>
<accession>A0ABQ5ZZE5</accession>